<keyword evidence="2" id="KW-1185">Reference proteome</keyword>
<evidence type="ECO:0000313" key="1">
    <source>
        <dbReference type="EMBL" id="VDP87295.1"/>
    </source>
</evidence>
<dbReference type="PANTHER" id="PTHR21818:SF0">
    <property type="entry name" value="FANCONI ANEMIA GROUP I PROTEIN"/>
    <property type="match status" value="1"/>
</dbReference>
<dbReference type="InterPro" id="IPR026171">
    <property type="entry name" value="FANCI"/>
</dbReference>
<gene>
    <name evidence="1" type="ORF">ECPE_LOCUS10586</name>
</gene>
<dbReference type="EMBL" id="UZAN01049314">
    <property type="protein sequence ID" value="VDP87295.1"/>
    <property type="molecule type" value="Genomic_DNA"/>
</dbReference>
<name>A0A3P8IEA9_9TREM</name>
<evidence type="ECO:0000313" key="2">
    <source>
        <dbReference type="Proteomes" id="UP000272942"/>
    </source>
</evidence>
<dbReference type="OrthoDB" id="195089at2759"/>
<dbReference type="SUPFAM" id="SSF48371">
    <property type="entry name" value="ARM repeat"/>
    <property type="match status" value="1"/>
</dbReference>
<proteinExistence type="predicted"/>
<dbReference type="AlphaFoldDB" id="A0A3P8IEA9"/>
<dbReference type="Proteomes" id="UP000272942">
    <property type="component" value="Unassembled WGS sequence"/>
</dbReference>
<sequence>MIPIVTKLLASTIFRRLTPFRETNIREQQAEFRPGRGCIDQIFTVRNTHCRPTVVVFLDLKAAFESVCDYTSSVLVVVRNNNMEVELLENAGDPVKLKEIVHTKRVSEIVELTANVFQQENPESDINLLEALTYGVREHEELLEICEYTIDCLWSINLSGDYRNAVSFFLGGCIEYLEDWKIERLCFRIIQRLKEESLEKHCIFELFGKALMRLEKSSVILTPLTQPLCAAEWNSENAVAILEALKDYPFSLTSREAILLKTLRILDTADKTMHLVVQHICSYLVTERRTQHALVHENMVNHIYDLCNESEQFGSSMLHALKNLPPELKLAESVLAISLVVIPIETMRNSVLRSTCVSIRDAVSDNLLVSASSFLRGVCNLRQDPAFSLLHLCQQCVDTRHRHMARGLILLGFGLMRMGIGLSASHGSSGIRASRAKAVQRATKPNVSPFTSINSTGPRLVRLGDLLADLVALCPMEVACRAARFDSILDSIGLLPQELAIGLVHAFLPLIRAGSLLTERQTTDVAVPMLNVEPTGTADHPISRVRSRLFTTLRKAASSPRVQSRRNAVACFLLLLKHLKVSVSAFRSASQNSSGSLSQFSMMTQTQATQNNPGLLFTQLQSTQIARQAVTLPCDVAQNEAFCTEIVSVLHRIIFSAFFRSQTGSMLEDPENRVKSEICWGLCEVVTRNRGLVEPVITLYVRLLAGCLSPGFLRNIKQTNGLASLTVPTVLEPGTSQAPPYGTSAVLPLSLDRVVQITAETGEIHRTEHPVSKSEWSVHTTHKRSVVNYLYPNHNPTQTCFRSIERFPSSLTNGIVTPI</sequence>
<organism evidence="1 2">
    <name type="scientific">Echinostoma caproni</name>
    <dbReference type="NCBI Taxonomy" id="27848"/>
    <lineage>
        <taxon>Eukaryota</taxon>
        <taxon>Metazoa</taxon>
        <taxon>Spiralia</taxon>
        <taxon>Lophotrochozoa</taxon>
        <taxon>Platyhelminthes</taxon>
        <taxon>Trematoda</taxon>
        <taxon>Digenea</taxon>
        <taxon>Plagiorchiida</taxon>
        <taxon>Echinostomata</taxon>
        <taxon>Echinostomatoidea</taxon>
        <taxon>Echinostomatidae</taxon>
        <taxon>Echinostoma</taxon>
    </lineage>
</organism>
<dbReference type="GO" id="GO:0070182">
    <property type="term" value="F:DNA polymerase binding"/>
    <property type="evidence" value="ECO:0007669"/>
    <property type="project" value="TreeGrafter"/>
</dbReference>
<dbReference type="GO" id="GO:0006281">
    <property type="term" value="P:DNA repair"/>
    <property type="evidence" value="ECO:0007669"/>
    <property type="project" value="InterPro"/>
</dbReference>
<dbReference type="PANTHER" id="PTHR21818">
    <property type="entry name" value="BC025462 PROTEIN"/>
    <property type="match status" value="1"/>
</dbReference>
<accession>A0A3P8IEA9</accession>
<reference evidence="1 2" key="1">
    <citation type="submission" date="2018-11" db="EMBL/GenBank/DDBJ databases">
        <authorList>
            <consortium name="Pathogen Informatics"/>
        </authorList>
    </citation>
    <scope>NUCLEOTIDE SEQUENCE [LARGE SCALE GENOMIC DNA]</scope>
    <source>
        <strain evidence="1 2">Egypt</strain>
    </source>
</reference>
<dbReference type="InterPro" id="IPR016024">
    <property type="entry name" value="ARM-type_fold"/>
</dbReference>
<protein>
    <submittedName>
        <fullName evidence="1">Uncharacterized protein</fullName>
    </submittedName>
</protein>